<proteinExistence type="predicted"/>
<evidence type="ECO:0000313" key="1">
    <source>
        <dbReference type="EMBL" id="GAI66088.1"/>
    </source>
</evidence>
<comment type="caution">
    <text evidence="1">The sequence shown here is derived from an EMBL/GenBank/DDBJ whole genome shotgun (WGS) entry which is preliminary data.</text>
</comment>
<organism evidence="1">
    <name type="scientific">marine sediment metagenome</name>
    <dbReference type="NCBI Taxonomy" id="412755"/>
    <lineage>
        <taxon>unclassified sequences</taxon>
        <taxon>metagenomes</taxon>
        <taxon>ecological metagenomes</taxon>
    </lineage>
</organism>
<gene>
    <name evidence="1" type="ORF">S06H3_65163</name>
</gene>
<feature type="non-terminal residue" evidence="1">
    <location>
        <position position="1"/>
    </location>
</feature>
<dbReference type="EMBL" id="BARV01043773">
    <property type="protein sequence ID" value="GAI66088.1"/>
    <property type="molecule type" value="Genomic_DNA"/>
</dbReference>
<reference evidence="1" key="1">
    <citation type="journal article" date="2014" name="Front. Microbiol.">
        <title>High frequency of phylogenetically diverse reductive dehalogenase-homologous genes in deep subseafloor sedimentary metagenomes.</title>
        <authorList>
            <person name="Kawai M."/>
            <person name="Futagami T."/>
            <person name="Toyoda A."/>
            <person name="Takaki Y."/>
            <person name="Nishi S."/>
            <person name="Hori S."/>
            <person name="Arai W."/>
            <person name="Tsubouchi T."/>
            <person name="Morono Y."/>
            <person name="Uchiyama I."/>
            <person name="Ito T."/>
            <person name="Fujiyama A."/>
            <person name="Inagaki F."/>
            <person name="Takami H."/>
        </authorList>
    </citation>
    <scope>NUCLEOTIDE SEQUENCE</scope>
    <source>
        <strain evidence="1">Expedition CK06-06</strain>
    </source>
</reference>
<sequence length="43" mass="4522">ALLNLQPTNVLIGQLQVEAHSAQLPSHLYKTLGVSGACYQSAS</sequence>
<dbReference type="AlphaFoldDB" id="X1QCZ7"/>
<accession>X1QCZ7</accession>
<name>X1QCZ7_9ZZZZ</name>
<protein>
    <submittedName>
        <fullName evidence="1">Uncharacterized protein</fullName>
    </submittedName>
</protein>